<evidence type="ECO:0000256" key="5">
    <source>
        <dbReference type="ARBA" id="ARBA00022989"/>
    </source>
</evidence>
<dbReference type="EMBL" id="KI963974">
    <property type="protein sequence ID" value="EUC45960.1"/>
    <property type="molecule type" value="Genomic_DNA"/>
</dbReference>
<dbReference type="InterPro" id="IPR011701">
    <property type="entry name" value="MFS"/>
</dbReference>
<keyword evidence="6 8" id="KW-0472">Membrane</keyword>
<feature type="transmembrane region" description="Helical" evidence="8">
    <location>
        <begin position="374"/>
        <end position="395"/>
    </location>
</feature>
<comment type="similarity">
    <text evidence="2">Belongs to the major facilitator superfamily.</text>
</comment>
<keyword evidence="4 8" id="KW-0812">Transmembrane</keyword>
<evidence type="ECO:0000256" key="2">
    <source>
        <dbReference type="ARBA" id="ARBA00008335"/>
    </source>
</evidence>
<dbReference type="GO" id="GO:0005886">
    <property type="term" value="C:plasma membrane"/>
    <property type="evidence" value="ECO:0007669"/>
    <property type="project" value="TreeGrafter"/>
</dbReference>
<feature type="transmembrane region" description="Helical" evidence="8">
    <location>
        <begin position="331"/>
        <end position="353"/>
    </location>
</feature>
<sequence>MGFNFKGLTSSAILSANTSHNTDNRDIADVPASVQGHTSMEAARPDEKLGTPRGSSLSRNSDEELNKVDTTAEQGVQAVQAASLVWKKRDLILAYVFMWFIQFFTAYVSSTSSTLSPYVTSSFNEHSLTALTTVISSIVSGIWKLPYAKILNIWGRPFGLSLGVFIYVIGLILMASCNNVKAYCAAQTFFYVGSNSINFSITVFIADTSKLKNRGLFIAYASSPWLITTWIYGYGINGIKAKGGIGWRWAFGIFAILAPIVVSPLIALFVIYEGKARRQGLITPRPSRGNFTQTVHYYLREFDAIGLLILAAGLSLFLLAFNIYSYQAEGWKSPLIICFIVFGALLVVAFGMWEKYGATVTFIPWPLLKNRTVIFTYTMAASLYIGWYCWDSYFYSLLVVLFNQTKVHATWIANIYTMGSCFICILYGVALRYYGKLKIYSMFFGVPLTILGVGLMIKFRQPDENIGYIVMCMIFIAFGGGVLVISEQTTLMAVSKQQDFPALLAVEAMIIAIGSAIGSTIAGAIWTGVFPVRLQANLPADAMKNFKNIYGDMDVQASYPVGSPTRDAINLSYGQTQRYMLIAAVCVYCVTLFSTALWENVDVRTMKQRTIGLL</sequence>
<evidence type="ECO:0000313" key="9">
    <source>
        <dbReference type="EMBL" id="EUC45960.1"/>
    </source>
</evidence>
<evidence type="ECO:0000256" key="6">
    <source>
        <dbReference type="ARBA" id="ARBA00023136"/>
    </source>
</evidence>
<dbReference type="GeneID" id="19120852"/>
<evidence type="ECO:0000256" key="4">
    <source>
        <dbReference type="ARBA" id="ARBA00022692"/>
    </source>
</evidence>
<feature type="transmembrane region" description="Helical" evidence="8">
    <location>
        <begin position="415"/>
        <end position="434"/>
    </location>
</feature>
<dbReference type="SUPFAM" id="SSF103473">
    <property type="entry name" value="MFS general substrate transporter"/>
    <property type="match status" value="2"/>
</dbReference>
<dbReference type="PANTHER" id="PTHR23501">
    <property type="entry name" value="MAJOR FACILITATOR SUPERFAMILY"/>
    <property type="match status" value="1"/>
</dbReference>
<dbReference type="Proteomes" id="UP000054032">
    <property type="component" value="Unassembled WGS sequence"/>
</dbReference>
<dbReference type="Gene3D" id="1.20.1250.20">
    <property type="entry name" value="MFS general substrate transporter like domains"/>
    <property type="match status" value="2"/>
</dbReference>
<keyword evidence="10" id="KW-1185">Reference proteome</keyword>
<feature type="transmembrane region" description="Helical" evidence="8">
    <location>
        <begin position="249"/>
        <end position="272"/>
    </location>
</feature>
<comment type="subcellular location">
    <subcellularLocation>
        <location evidence="1">Membrane</location>
        <topology evidence="1">Multi-pass membrane protein</topology>
    </subcellularLocation>
</comment>
<organism evidence="9 10">
    <name type="scientific">Bipolaris oryzae ATCC 44560</name>
    <dbReference type="NCBI Taxonomy" id="930090"/>
    <lineage>
        <taxon>Eukaryota</taxon>
        <taxon>Fungi</taxon>
        <taxon>Dikarya</taxon>
        <taxon>Ascomycota</taxon>
        <taxon>Pezizomycotina</taxon>
        <taxon>Dothideomycetes</taxon>
        <taxon>Pleosporomycetidae</taxon>
        <taxon>Pleosporales</taxon>
        <taxon>Pleosporineae</taxon>
        <taxon>Pleosporaceae</taxon>
        <taxon>Bipolaris</taxon>
    </lineage>
</organism>
<dbReference type="InterPro" id="IPR036259">
    <property type="entry name" value="MFS_trans_sf"/>
</dbReference>
<dbReference type="Pfam" id="PF07690">
    <property type="entry name" value="MFS_1"/>
    <property type="match status" value="1"/>
</dbReference>
<feature type="transmembrane region" description="Helical" evidence="8">
    <location>
        <begin position="465"/>
        <end position="485"/>
    </location>
</feature>
<dbReference type="eggNOG" id="KOG0254">
    <property type="taxonomic scope" value="Eukaryota"/>
</dbReference>
<feature type="transmembrane region" description="Helical" evidence="8">
    <location>
        <begin position="439"/>
        <end position="459"/>
    </location>
</feature>
<evidence type="ECO:0000256" key="1">
    <source>
        <dbReference type="ARBA" id="ARBA00004141"/>
    </source>
</evidence>
<evidence type="ECO:0000256" key="8">
    <source>
        <dbReference type="SAM" id="Phobius"/>
    </source>
</evidence>
<keyword evidence="3" id="KW-0813">Transport</keyword>
<feature type="transmembrane region" description="Helical" evidence="8">
    <location>
        <begin position="188"/>
        <end position="205"/>
    </location>
</feature>
<dbReference type="OrthoDB" id="4078873at2759"/>
<feature type="transmembrane region" description="Helical" evidence="8">
    <location>
        <begin position="217"/>
        <end position="237"/>
    </location>
</feature>
<evidence type="ECO:0008006" key="11">
    <source>
        <dbReference type="Google" id="ProtNLM"/>
    </source>
</evidence>
<dbReference type="FunFam" id="1.20.1250.20:FF:000284">
    <property type="entry name" value="Siderophore iron transporter mirB"/>
    <property type="match status" value="1"/>
</dbReference>
<proteinExistence type="inferred from homology"/>
<dbReference type="AlphaFoldDB" id="W6Z7I0"/>
<keyword evidence="5 8" id="KW-1133">Transmembrane helix</keyword>
<protein>
    <recommendedName>
        <fullName evidence="11">Major facilitator superfamily (MFS) profile domain-containing protein</fullName>
    </recommendedName>
</protein>
<evidence type="ECO:0000313" key="10">
    <source>
        <dbReference type="Proteomes" id="UP000054032"/>
    </source>
</evidence>
<dbReference type="RefSeq" id="XP_007687506.1">
    <property type="nucleotide sequence ID" value="XM_007689316.1"/>
</dbReference>
<name>W6Z7I0_COCMI</name>
<feature type="region of interest" description="Disordered" evidence="7">
    <location>
        <begin position="38"/>
        <end position="69"/>
    </location>
</feature>
<feature type="transmembrane region" description="Helical" evidence="8">
    <location>
        <begin position="579"/>
        <end position="598"/>
    </location>
</feature>
<dbReference type="KEGG" id="bor:COCMIDRAFT_25938"/>
<feature type="transmembrane region" description="Helical" evidence="8">
    <location>
        <begin position="506"/>
        <end position="529"/>
    </location>
</feature>
<feature type="transmembrane region" description="Helical" evidence="8">
    <location>
        <begin position="304"/>
        <end position="325"/>
    </location>
</feature>
<dbReference type="PANTHER" id="PTHR23501:SF3">
    <property type="entry name" value="MAJOR FACILITATOR SUPERFAMILY (MFS) PROFILE DOMAIN-CONTAINING PROTEIN"/>
    <property type="match status" value="1"/>
</dbReference>
<accession>W6Z7I0</accession>
<reference evidence="9 10" key="1">
    <citation type="journal article" date="2013" name="PLoS Genet.">
        <title>Comparative genome structure, secondary metabolite, and effector coding capacity across Cochliobolus pathogens.</title>
        <authorList>
            <person name="Condon B.J."/>
            <person name="Leng Y."/>
            <person name="Wu D."/>
            <person name="Bushley K.E."/>
            <person name="Ohm R.A."/>
            <person name="Otillar R."/>
            <person name="Martin J."/>
            <person name="Schackwitz W."/>
            <person name="Grimwood J."/>
            <person name="MohdZainudin N."/>
            <person name="Xue C."/>
            <person name="Wang R."/>
            <person name="Manning V.A."/>
            <person name="Dhillon B."/>
            <person name="Tu Z.J."/>
            <person name="Steffenson B.J."/>
            <person name="Salamov A."/>
            <person name="Sun H."/>
            <person name="Lowry S."/>
            <person name="LaButti K."/>
            <person name="Han J."/>
            <person name="Copeland A."/>
            <person name="Lindquist E."/>
            <person name="Barry K."/>
            <person name="Schmutz J."/>
            <person name="Baker S.E."/>
            <person name="Ciuffetti L.M."/>
            <person name="Grigoriev I.V."/>
            <person name="Zhong S."/>
            <person name="Turgeon B.G."/>
        </authorList>
    </citation>
    <scope>NUCLEOTIDE SEQUENCE [LARGE SCALE GENOMIC DNA]</scope>
    <source>
        <strain evidence="9 10">ATCC 44560</strain>
    </source>
</reference>
<gene>
    <name evidence="9" type="ORF">COCMIDRAFT_25938</name>
</gene>
<feature type="transmembrane region" description="Helical" evidence="8">
    <location>
        <begin position="158"/>
        <end position="176"/>
    </location>
</feature>
<dbReference type="GO" id="GO:0022857">
    <property type="term" value="F:transmembrane transporter activity"/>
    <property type="evidence" value="ECO:0007669"/>
    <property type="project" value="InterPro"/>
</dbReference>
<dbReference type="HOGENOM" id="CLU_012970_1_0_1"/>
<evidence type="ECO:0000256" key="7">
    <source>
        <dbReference type="SAM" id="MobiDB-lite"/>
    </source>
</evidence>
<evidence type="ECO:0000256" key="3">
    <source>
        <dbReference type="ARBA" id="ARBA00022448"/>
    </source>
</evidence>
<feature type="transmembrane region" description="Helical" evidence="8">
    <location>
        <begin position="91"/>
        <end position="108"/>
    </location>
</feature>